<feature type="transmembrane region" description="Helical" evidence="1">
    <location>
        <begin position="145"/>
        <end position="168"/>
    </location>
</feature>
<keyword evidence="1" id="KW-0472">Membrane</keyword>
<evidence type="ECO:0000256" key="1">
    <source>
        <dbReference type="SAM" id="Phobius"/>
    </source>
</evidence>
<organism evidence="3 7">
    <name type="scientific">Parabacteroides merdae</name>
    <dbReference type="NCBI Taxonomy" id="46503"/>
    <lineage>
        <taxon>Bacteria</taxon>
        <taxon>Pseudomonadati</taxon>
        <taxon>Bacteroidota</taxon>
        <taxon>Bacteroidia</taxon>
        <taxon>Bacteroidales</taxon>
        <taxon>Tannerellaceae</taxon>
        <taxon>Parabacteroides</taxon>
    </lineage>
</organism>
<dbReference type="InterPro" id="IPR021354">
    <property type="entry name" value="DUF2975"/>
</dbReference>
<proteinExistence type="predicted"/>
<dbReference type="Proteomes" id="UP000261088">
    <property type="component" value="Unassembled WGS sequence"/>
</dbReference>
<dbReference type="EMBL" id="QSUP01000003">
    <property type="protein sequence ID" value="RGN53272.1"/>
    <property type="molecule type" value="Genomic_DNA"/>
</dbReference>
<dbReference type="EMBL" id="QSEF01000001">
    <property type="protein sequence ID" value="RGZ51745.1"/>
    <property type="molecule type" value="Genomic_DNA"/>
</dbReference>
<keyword evidence="1" id="KW-1133">Transmembrane helix</keyword>
<evidence type="ECO:0000313" key="2">
    <source>
        <dbReference type="EMBL" id="RGN53272.1"/>
    </source>
</evidence>
<dbReference type="Proteomes" id="UP000283732">
    <property type="component" value="Unassembled WGS sequence"/>
</dbReference>
<evidence type="ECO:0000313" key="7">
    <source>
        <dbReference type="Proteomes" id="UP000285173"/>
    </source>
</evidence>
<feature type="transmembrane region" description="Helical" evidence="1">
    <location>
        <begin position="98"/>
        <end position="125"/>
    </location>
</feature>
<evidence type="ECO:0000313" key="4">
    <source>
        <dbReference type="EMBL" id="RHH80069.1"/>
    </source>
</evidence>
<reference evidence="5 6" key="1">
    <citation type="submission" date="2018-08" db="EMBL/GenBank/DDBJ databases">
        <title>A genome reference for cultivated species of the human gut microbiota.</title>
        <authorList>
            <person name="Zou Y."/>
            <person name="Xue W."/>
            <person name="Luo G."/>
        </authorList>
    </citation>
    <scope>NUCLEOTIDE SEQUENCE [LARGE SCALE GENOMIC DNA]</scope>
    <source>
        <strain evidence="4 6">AM16-50</strain>
        <strain evidence="3 7">AM50-15</strain>
        <strain evidence="2 5">OM05-11AA</strain>
    </source>
</reference>
<comment type="caution">
    <text evidence="3">The sequence shown here is derived from an EMBL/GenBank/DDBJ whole genome shotgun (WGS) entry which is preliminary data.</text>
</comment>
<evidence type="ECO:0000313" key="5">
    <source>
        <dbReference type="Proteomes" id="UP000261088"/>
    </source>
</evidence>
<dbReference type="Proteomes" id="UP000285173">
    <property type="component" value="Unassembled WGS sequence"/>
</dbReference>
<evidence type="ECO:0000313" key="3">
    <source>
        <dbReference type="EMBL" id="RGZ51745.1"/>
    </source>
</evidence>
<dbReference type="Pfam" id="PF11188">
    <property type="entry name" value="DUF2975"/>
    <property type="match status" value="1"/>
</dbReference>
<accession>A0A3R5ZTU4</accession>
<gene>
    <name evidence="4" type="ORF">DW191_02785</name>
    <name evidence="3" type="ORF">DW986_00115</name>
    <name evidence="2" type="ORF">DXB61_03670</name>
</gene>
<feature type="transmembrane region" description="Helical" evidence="1">
    <location>
        <begin position="188"/>
        <end position="208"/>
    </location>
</feature>
<dbReference type="AlphaFoldDB" id="A0A3R5ZTU4"/>
<protein>
    <submittedName>
        <fullName evidence="3">DUF2975 domain-containing protein</fullName>
    </submittedName>
</protein>
<evidence type="ECO:0000313" key="6">
    <source>
        <dbReference type="Proteomes" id="UP000283732"/>
    </source>
</evidence>
<sequence length="218" mass="24688">MEGMNMKSKSIRILSVLILLLSIVVLGDGFRGFKDGWNSAGRDLDEKSEGKIHRVDVSLTPTVTYSLPDTLQLADNRKIPYQIGNVALGVKTEKVYELFSGIIGLVSTPVFMLLIIWAGLSFFHFIRDVQRQQIFIHSNVRRLRVICWMLLFVGIMKNLFAGVDYFLLLKDSNVSFPGYQVAGFEFEYSTFFLALLFGLFAEIFALGVKLKEEQDLTV</sequence>
<name>A0A3R5ZTU4_9BACT</name>
<dbReference type="EMBL" id="QRKC01000001">
    <property type="protein sequence ID" value="RHH80069.1"/>
    <property type="molecule type" value="Genomic_DNA"/>
</dbReference>
<keyword evidence="1" id="KW-0812">Transmembrane</keyword>